<dbReference type="PROSITE" id="PS50001">
    <property type="entry name" value="SH2"/>
    <property type="match status" value="1"/>
</dbReference>
<reference evidence="5 6" key="1">
    <citation type="submission" date="2022-12" db="EMBL/GenBank/DDBJ databases">
        <title>Chromosome-level genome of Tegillarca granosa.</title>
        <authorList>
            <person name="Kim J."/>
        </authorList>
    </citation>
    <scope>NUCLEOTIDE SEQUENCE [LARGE SCALE GENOMIC DNA]</scope>
    <source>
        <strain evidence="5">Teg-2019</strain>
        <tissue evidence="5">Adductor muscle</tissue>
    </source>
</reference>
<evidence type="ECO:0000313" key="6">
    <source>
        <dbReference type="Proteomes" id="UP001217089"/>
    </source>
</evidence>
<feature type="non-terminal residue" evidence="5">
    <location>
        <position position="78"/>
    </location>
</feature>
<keyword evidence="2" id="KW-0597">Phosphoprotein</keyword>
<accession>A0ABQ9F6V0</accession>
<dbReference type="SUPFAM" id="SSF55550">
    <property type="entry name" value="SH2 domain"/>
    <property type="match status" value="1"/>
</dbReference>
<evidence type="ECO:0000313" key="5">
    <source>
        <dbReference type="EMBL" id="KAJ8313118.1"/>
    </source>
</evidence>
<dbReference type="InterPro" id="IPR030523">
    <property type="entry name" value="SH2B"/>
</dbReference>
<dbReference type="Gene3D" id="3.30.505.10">
    <property type="entry name" value="SH2 domain"/>
    <property type="match status" value="1"/>
</dbReference>
<dbReference type="PRINTS" id="PR00401">
    <property type="entry name" value="SH2DOMAIN"/>
</dbReference>
<dbReference type="EMBL" id="JARBDR010000440">
    <property type="protein sequence ID" value="KAJ8313118.1"/>
    <property type="molecule type" value="Genomic_DNA"/>
</dbReference>
<evidence type="ECO:0000256" key="2">
    <source>
        <dbReference type="ARBA" id="ARBA00022553"/>
    </source>
</evidence>
<comment type="similarity">
    <text evidence="1">Belongs to the SH2B adapter family.</text>
</comment>
<feature type="domain" description="SH2" evidence="4">
    <location>
        <begin position="24"/>
        <end position="78"/>
    </location>
</feature>
<gene>
    <name evidence="5" type="ORF">KUTeg_010491</name>
</gene>
<keyword evidence="6" id="KW-1185">Reference proteome</keyword>
<keyword evidence="3" id="KW-0727">SH2 domain</keyword>
<dbReference type="PANTHER" id="PTHR10872:SF2">
    <property type="entry name" value="LNK, ISOFORM D"/>
    <property type="match status" value="1"/>
</dbReference>
<protein>
    <recommendedName>
        <fullName evidence="4">SH2 domain-containing protein</fullName>
    </recommendedName>
</protein>
<comment type="caution">
    <text evidence="5">The sequence shown here is derived from an EMBL/GenBank/DDBJ whole genome shotgun (WGS) entry which is preliminary data.</text>
</comment>
<dbReference type="Proteomes" id="UP001217089">
    <property type="component" value="Unassembled WGS sequence"/>
</dbReference>
<dbReference type="Pfam" id="PF00017">
    <property type="entry name" value="SH2"/>
    <property type="match status" value="1"/>
</dbReference>
<evidence type="ECO:0000256" key="1">
    <source>
        <dbReference type="ARBA" id="ARBA00010220"/>
    </source>
</evidence>
<dbReference type="InterPro" id="IPR000980">
    <property type="entry name" value="SH2"/>
</dbReference>
<evidence type="ECO:0000259" key="4">
    <source>
        <dbReference type="PROSITE" id="PS50001"/>
    </source>
</evidence>
<name>A0ABQ9F6V0_TEGGR</name>
<dbReference type="InterPro" id="IPR036860">
    <property type="entry name" value="SH2_dom_sf"/>
</dbReference>
<sequence>MDDLQHDALGGDRQIDQLLHEYPWFHGTLSRLEAAQLVLQQGHTGHGVFLVRQSETRKGEYVLTFNFQGRAKVCSLNW</sequence>
<dbReference type="PANTHER" id="PTHR10872">
    <property type="entry name" value="SH2B ADAPTER PROTEIN"/>
    <property type="match status" value="1"/>
</dbReference>
<organism evidence="5 6">
    <name type="scientific">Tegillarca granosa</name>
    <name type="common">Malaysian cockle</name>
    <name type="synonym">Anadara granosa</name>
    <dbReference type="NCBI Taxonomy" id="220873"/>
    <lineage>
        <taxon>Eukaryota</taxon>
        <taxon>Metazoa</taxon>
        <taxon>Spiralia</taxon>
        <taxon>Lophotrochozoa</taxon>
        <taxon>Mollusca</taxon>
        <taxon>Bivalvia</taxon>
        <taxon>Autobranchia</taxon>
        <taxon>Pteriomorphia</taxon>
        <taxon>Arcoida</taxon>
        <taxon>Arcoidea</taxon>
        <taxon>Arcidae</taxon>
        <taxon>Tegillarca</taxon>
    </lineage>
</organism>
<evidence type="ECO:0000256" key="3">
    <source>
        <dbReference type="PROSITE-ProRule" id="PRU00191"/>
    </source>
</evidence>
<proteinExistence type="inferred from homology"/>